<dbReference type="GO" id="GO:0005643">
    <property type="term" value="C:nuclear pore"/>
    <property type="evidence" value="ECO:0007669"/>
    <property type="project" value="UniProtKB-ARBA"/>
</dbReference>
<proteinExistence type="predicted"/>
<evidence type="ECO:0000256" key="3">
    <source>
        <dbReference type="ARBA" id="ARBA00037262"/>
    </source>
</evidence>
<dbReference type="PANTHER" id="PTHR46527:SF1">
    <property type="entry name" value="NUCLEOPORIN NUP42"/>
    <property type="match status" value="1"/>
</dbReference>
<dbReference type="EMBL" id="UFQT01001139">
    <property type="protein sequence ID" value="SSX29116.1"/>
    <property type="molecule type" value="Genomic_DNA"/>
</dbReference>
<feature type="compositionally biased region" description="Low complexity" evidence="7">
    <location>
        <begin position="376"/>
        <end position="389"/>
    </location>
</feature>
<evidence type="ECO:0000313" key="10">
    <source>
        <dbReference type="EMBL" id="SSX29116.1"/>
    </source>
</evidence>
<dbReference type="GO" id="GO:0031965">
    <property type="term" value="C:nuclear membrane"/>
    <property type="evidence" value="ECO:0007669"/>
    <property type="project" value="UniProtKB-SubCell"/>
</dbReference>
<dbReference type="PROSITE" id="PS50103">
    <property type="entry name" value="ZF_C3H1"/>
    <property type="match status" value="1"/>
</dbReference>
<evidence type="ECO:0000256" key="7">
    <source>
        <dbReference type="SAM" id="MobiDB-lite"/>
    </source>
</evidence>
<dbReference type="VEuPathDB" id="VectorBase:CSON000857"/>
<feature type="zinc finger region" description="C3H1-type" evidence="6">
    <location>
        <begin position="1"/>
        <end position="25"/>
    </location>
</feature>
<gene>
    <name evidence="10" type="primary">CSON000857</name>
</gene>
<dbReference type="OMA" id="PNRHDIC"/>
<feature type="region of interest" description="Disordered" evidence="7">
    <location>
        <begin position="255"/>
        <end position="279"/>
    </location>
</feature>
<dbReference type="Pfam" id="PF13634">
    <property type="entry name" value="Nucleoporin_FG"/>
    <property type="match status" value="2"/>
</dbReference>
<comment type="function">
    <text evidence="3">Required for the export of mRNAs containing poly(A) tails from the nucleus into the cytoplasm.</text>
</comment>
<dbReference type="EMBL" id="UFQS01001139">
    <property type="protein sequence ID" value="SSX09209.1"/>
    <property type="molecule type" value="Genomic_DNA"/>
</dbReference>
<keyword evidence="6" id="KW-0479">Metal-binding</keyword>
<dbReference type="AlphaFoldDB" id="A0A336MFZ6"/>
<reference evidence="9" key="1">
    <citation type="submission" date="2018-04" db="EMBL/GenBank/DDBJ databases">
        <authorList>
            <person name="Go L.Y."/>
            <person name="Mitchell J.A."/>
        </authorList>
    </citation>
    <scope>NUCLEOTIDE SEQUENCE</scope>
    <source>
        <tissue evidence="9">Whole organism</tissue>
    </source>
</reference>
<feature type="compositionally biased region" description="Low complexity" evidence="7">
    <location>
        <begin position="326"/>
        <end position="346"/>
    </location>
</feature>
<keyword evidence="6" id="KW-0862">Zinc</keyword>
<feature type="domain" description="C3H1-type" evidence="8">
    <location>
        <begin position="1"/>
        <end position="25"/>
    </location>
</feature>
<keyword evidence="2" id="KW-0539">Nucleus</keyword>
<dbReference type="InterPro" id="IPR000571">
    <property type="entry name" value="Znf_CCCH"/>
</dbReference>
<evidence type="ECO:0000256" key="1">
    <source>
        <dbReference type="ARBA" id="ARBA00004335"/>
    </source>
</evidence>
<feature type="region of interest" description="Disordered" evidence="7">
    <location>
        <begin position="326"/>
        <end position="389"/>
    </location>
</feature>
<accession>A0A336MFZ6</accession>
<keyword evidence="6" id="KW-0863">Zinc-finger</keyword>
<evidence type="ECO:0000313" key="9">
    <source>
        <dbReference type="EMBL" id="SSX09209.1"/>
    </source>
</evidence>
<evidence type="ECO:0000259" key="8">
    <source>
        <dbReference type="PROSITE" id="PS50103"/>
    </source>
</evidence>
<feature type="region of interest" description="Disordered" evidence="7">
    <location>
        <begin position="123"/>
        <end position="157"/>
    </location>
</feature>
<organism evidence="10">
    <name type="scientific">Culicoides sonorensis</name>
    <name type="common">Biting midge</name>
    <dbReference type="NCBI Taxonomy" id="179676"/>
    <lineage>
        <taxon>Eukaryota</taxon>
        <taxon>Metazoa</taxon>
        <taxon>Ecdysozoa</taxon>
        <taxon>Arthropoda</taxon>
        <taxon>Hexapoda</taxon>
        <taxon>Insecta</taxon>
        <taxon>Pterygota</taxon>
        <taxon>Neoptera</taxon>
        <taxon>Endopterygota</taxon>
        <taxon>Diptera</taxon>
        <taxon>Nematocera</taxon>
        <taxon>Chironomoidea</taxon>
        <taxon>Ceratopogonidae</taxon>
        <taxon>Ceratopogoninae</taxon>
        <taxon>Culicoides</taxon>
        <taxon>Monoculicoides</taxon>
    </lineage>
</organism>
<dbReference type="InterPro" id="IPR051767">
    <property type="entry name" value="Nucleoporin_NUP42"/>
</dbReference>
<evidence type="ECO:0000256" key="4">
    <source>
        <dbReference type="ARBA" id="ARBA00039886"/>
    </source>
</evidence>
<name>A0A336MFZ6_CULSO</name>
<feature type="compositionally biased region" description="Polar residues" evidence="7">
    <location>
        <begin position="347"/>
        <end position="372"/>
    </location>
</feature>
<evidence type="ECO:0000256" key="2">
    <source>
        <dbReference type="ARBA" id="ARBA00023242"/>
    </source>
</evidence>
<evidence type="ECO:0000256" key="5">
    <source>
        <dbReference type="ARBA" id="ARBA00042384"/>
    </source>
</evidence>
<sequence length="485" mass="50329">MVLCQFYLNNNCRFGSKCHNEHLDVRGTIKQEMEAAIKGRQWPLSVFGPFKEKPNLIPDEFDVSFEECRLQFLEAQASNSFPMYQQQLMQKIQDANMRMNSLLNVNKDVLQMAVNIYNADNTNGATQSNNSVGGSGSSIFGGGSAQPNNSVGGSGSSIFGGGSTTNNSNAFGSNSNAASIFGGGATSSIAKSASIFGGGQSTGFGTSQNTSNSIFGSSTASSQSTFGQTSSIFGGSTSSNQNATSIFGGATNTGQQSSTSLFGQSNSNQGGSLFGQTNTFGSQLQQTSSIFSKPTAPAFGSSAFGVAPVAPTAPSGLFSSAAASAFGSQSNQQPQNSSPFSLQPSNASQSVFGQTPSFGQATSTFGTNSNTFGAAPQNQQQQPIQPTNTNIFGNLGQQATQAALASFSSQMQAPQNNVQSSPFGNQAPPPAFGTNVQVNVVQTPINDPNLYSKMEDLSSEHLAAFQAEEFILGQIPNVAPPKELC</sequence>
<protein>
    <recommendedName>
        <fullName evidence="4">Nucleoporin NUP42</fullName>
    </recommendedName>
    <alternativeName>
        <fullName evidence="5">Nucleoporin-like protein 2</fullName>
    </alternativeName>
</protein>
<evidence type="ECO:0000256" key="6">
    <source>
        <dbReference type="PROSITE-ProRule" id="PRU00723"/>
    </source>
</evidence>
<feature type="compositionally biased region" description="Gly residues" evidence="7">
    <location>
        <begin position="133"/>
        <end position="144"/>
    </location>
</feature>
<comment type="subcellular location">
    <subcellularLocation>
        <location evidence="1">Nucleus membrane</location>
        <topology evidence="1">Peripheral membrane protein</topology>
        <orientation evidence="1">Cytoplasmic side</orientation>
    </subcellularLocation>
</comment>
<dbReference type="PANTHER" id="PTHR46527">
    <property type="entry name" value="NUCLEOPORIN-LIKE PROTEIN 2"/>
    <property type="match status" value="1"/>
</dbReference>
<dbReference type="GO" id="GO:0008270">
    <property type="term" value="F:zinc ion binding"/>
    <property type="evidence" value="ECO:0007669"/>
    <property type="project" value="UniProtKB-KW"/>
</dbReference>
<dbReference type="InterPro" id="IPR025574">
    <property type="entry name" value="Nucleoporin_FG_rpt"/>
</dbReference>
<reference evidence="10" key="2">
    <citation type="submission" date="2018-07" db="EMBL/GenBank/DDBJ databases">
        <authorList>
            <person name="Quirk P.G."/>
            <person name="Krulwich T.A."/>
        </authorList>
    </citation>
    <scope>NUCLEOTIDE SEQUENCE</scope>
</reference>